<dbReference type="SUPFAM" id="SSF48371">
    <property type="entry name" value="ARM repeat"/>
    <property type="match status" value="1"/>
</dbReference>
<sequence length="897" mass="101066">MESSLDEERNPTVLAASIRSLSCLISSMSDSYKLPQIIRRLNSFLIQTANIFNDPQQLKLFYLSNKNSSSSGTTTTTVQSLSNLIYNTTMNYFLSSIAQWCLELDSIQQVLLDPWLIHFDNYILARQNTKDEVAPDMVLLYLNTLYYLAPFLHAWLLLSLIKKSSPDESLWLSMRNLLHAYRNSTSEFEHLLRKNFTFKEPDLVKSSPTNTATTITNTNTTLDFIDTSIILGQDSFEILSEMMKYICKSDLSMSTIPSTLSSNQTGDLEHSFHASHICQIDKWIAKQWFDKHLICKLIDLLEQLPYCNNGDVCLKMKSFLDLDYANGCFDDVIKHQFDEYFAYPCTETLQSNNFKVAFSVCRFLFSIGNALKSDGVSKLIAPHFKVKLMKQTEHGNYEYDHSSMQTGLLAEIGQVRMLLTSAIFLHAREGFPLHCINLTAWCLCLTTNLDIAVQEILLPAIRPCLSCADSSVRRAVANLLHGLIEILRFISGSYSNNDISHTSTTMSTFTTHNDICKSNLLGLIWPFISQVTRDDLTGQRKRITPDQADWSVLCCSLGPLYSFIMLICVPFLNSTLSSSSATIVAGGGDPSGGSKIENIPSSSSSTTTMDTTSASTTDTLTNNTFNEYANYRIMAFDLLSLQYDLVVGRTNSNEQLNSNVQNTGIDYTMDRLIISQRRFWNTLVNNLLDLTNRLLPICGENFQQNNILPWLFNLAEMNNSLPSLEIRVELANHLFTVLSTAAYSVQNEKSLLQWLVPGLDRVRLDLIESGDNRRVREVEQFLSDLYSNLRLNDQGRSSNSNSSAGIRTSVSNRWTKLTSFNNSNNNNTVSSTSHSTDSHSTTTNTNTTNTFNTSNNGISVPPAFNTTLDTSHNSPPEIEMKKSQSRTKNLRFNFRRH</sequence>
<gene>
    <name evidence="2" type="ORF">MS3_00497</name>
</gene>
<dbReference type="AlphaFoldDB" id="A0A095AEV1"/>
<proteinExistence type="predicted"/>
<feature type="compositionally biased region" description="Basic residues" evidence="1">
    <location>
        <begin position="883"/>
        <end position="897"/>
    </location>
</feature>
<feature type="compositionally biased region" description="Low complexity" evidence="1">
    <location>
        <begin position="818"/>
        <end position="856"/>
    </location>
</feature>
<protein>
    <submittedName>
        <fullName evidence="2">Uncharacterized protein</fullName>
    </submittedName>
</protein>
<organism evidence="2">
    <name type="scientific">Schistosoma haematobium</name>
    <name type="common">Blood fluke</name>
    <dbReference type="NCBI Taxonomy" id="6185"/>
    <lineage>
        <taxon>Eukaryota</taxon>
        <taxon>Metazoa</taxon>
        <taxon>Spiralia</taxon>
        <taxon>Lophotrochozoa</taxon>
        <taxon>Platyhelminthes</taxon>
        <taxon>Trematoda</taxon>
        <taxon>Digenea</taxon>
        <taxon>Strigeidida</taxon>
        <taxon>Schistosomatoidea</taxon>
        <taxon>Schistosomatidae</taxon>
        <taxon>Schistosoma</taxon>
    </lineage>
</organism>
<reference evidence="2" key="1">
    <citation type="journal article" date="2012" name="Nat. Genet.">
        <title>Whole-genome sequence of Schistosoma haematobium.</title>
        <authorList>
            <person name="Young N.D."/>
            <person name="Jex A.R."/>
            <person name="Li B."/>
            <person name="Liu S."/>
            <person name="Yang L."/>
            <person name="Xiong Z."/>
            <person name="Li Y."/>
            <person name="Cantacessi C."/>
            <person name="Hall R.S."/>
            <person name="Xu X."/>
            <person name="Chen F."/>
            <person name="Wu X."/>
            <person name="Zerlotini A."/>
            <person name="Oliveira G."/>
            <person name="Hofmann A."/>
            <person name="Zhang G."/>
            <person name="Fang X."/>
            <person name="Kang Y."/>
            <person name="Campbell B.E."/>
            <person name="Loukas A."/>
            <person name="Ranganathan S."/>
            <person name="Rollinson D."/>
            <person name="Rinaldi G."/>
            <person name="Brindley P.J."/>
            <person name="Yang H."/>
            <person name="Wang J."/>
            <person name="Wang J."/>
            <person name="Gasser R.B."/>
        </authorList>
    </citation>
    <scope>NUCLEOTIDE SEQUENCE [LARGE SCALE GENOMIC DNA]</scope>
</reference>
<feature type="region of interest" description="Disordered" evidence="1">
    <location>
        <begin position="587"/>
        <end position="615"/>
    </location>
</feature>
<evidence type="ECO:0000313" key="2">
    <source>
        <dbReference type="EMBL" id="KGB32376.1"/>
    </source>
</evidence>
<name>A0A095AEV1_SCHHA</name>
<dbReference type="STRING" id="6185.A0A095AEV1"/>
<accession>A0A095AEV1</accession>
<dbReference type="InterPro" id="IPR016024">
    <property type="entry name" value="ARM-type_fold"/>
</dbReference>
<feature type="compositionally biased region" description="Low complexity" evidence="1">
    <location>
        <begin position="601"/>
        <end position="615"/>
    </location>
</feature>
<feature type="region of interest" description="Disordered" evidence="1">
    <location>
        <begin position="817"/>
        <end position="897"/>
    </location>
</feature>
<feature type="compositionally biased region" description="Polar residues" evidence="1">
    <location>
        <begin position="864"/>
        <end position="874"/>
    </location>
</feature>
<dbReference type="EMBL" id="KL250501">
    <property type="protein sequence ID" value="KGB32376.1"/>
    <property type="molecule type" value="Genomic_DNA"/>
</dbReference>
<evidence type="ECO:0000256" key="1">
    <source>
        <dbReference type="SAM" id="MobiDB-lite"/>
    </source>
</evidence>